<dbReference type="PANTHER" id="PTHR35399:SF4">
    <property type="entry name" value="MEMBRANE PROTEIN"/>
    <property type="match status" value="1"/>
</dbReference>
<proteinExistence type="predicted"/>
<dbReference type="Gene3D" id="2.60.120.260">
    <property type="entry name" value="Galactose-binding domain-like"/>
    <property type="match status" value="1"/>
</dbReference>
<sequence length="362" mass="38305">MKTTQTDIDRRKFLKLSTRYATYAAASPIIIACSGGGGGSSKPDADPYGSSDWTLVPQAASDAAAAAEAEGNPLPRTYLTNLGALQGADDNGLQLPEGFTSRVIAQTTQNVAGTDFPWVRAPDGGAVFDTDDGGWIYVSNAESGSQGGVGAIRFDSSGNITDAYSICTNTRRNCAGGTTPWGTWLTCEEMADGYTYECDVTGATAATKREALGEFNHEAAAVDPDTGIVYETEDRSDGNFYRFTPTTVRVAGSQDLVAKEATWSYLDDNTDQGSAWRQVGFDDSGWSSGAGELGFNEGDENTLITDSNANTYYFRSEFSTDLAGTDLSALTLSLEVDDGAVVYLNGTEVHRTAMPTGTITYA</sequence>
<accession>A0A382K207</accession>
<dbReference type="Pfam" id="PF05787">
    <property type="entry name" value="PhoX"/>
    <property type="match status" value="1"/>
</dbReference>
<dbReference type="AlphaFoldDB" id="A0A382K207"/>
<dbReference type="PROSITE" id="PS51257">
    <property type="entry name" value="PROKAR_LIPOPROTEIN"/>
    <property type="match status" value="1"/>
</dbReference>
<organism evidence="1">
    <name type="scientific">marine metagenome</name>
    <dbReference type="NCBI Taxonomy" id="408172"/>
    <lineage>
        <taxon>unclassified sequences</taxon>
        <taxon>metagenomes</taxon>
        <taxon>ecological metagenomes</taxon>
    </lineage>
</organism>
<reference evidence="1" key="1">
    <citation type="submission" date="2018-05" db="EMBL/GenBank/DDBJ databases">
        <authorList>
            <person name="Lanie J.A."/>
            <person name="Ng W.-L."/>
            <person name="Kazmierczak K.M."/>
            <person name="Andrzejewski T.M."/>
            <person name="Davidsen T.M."/>
            <person name="Wayne K.J."/>
            <person name="Tettelin H."/>
            <person name="Glass J.I."/>
            <person name="Rusch D."/>
            <person name="Podicherti R."/>
            <person name="Tsui H.-C.T."/>
            <person name="Winkler M.E."/>
        </authorList>
    </citation>
    <scope>NUCLEOTIDE SEQUENCE</scope>
</reference>
<dbReference type="PANTHER" id="PTHR35399">
    <property type="entry name" value="SLR8030 PROTEIN"/>
    <property type="match status" value="1"/>
</dbReference>
<feature type="non-terminal residue" evidence="1">
    <location>
        <position position="362"/>
    </location>
</feature>
<dbReference type="InterPro" id="IPR008557">
    <property type="entry name" value="PhoX"/>
</dbReference>
<evidence type="ECO:0008006" key="2">
    <source>
        <dbReference type="Google" id="ProtNLM"/>
    </source>
</evidence>
<evidence type="ECO:0000313" key="1">
    <source>
        <dbReference type="EMBL" id="SVC18490.1"/>
    </source>
</evidence>
<gene>
    <name evidence="1" type="ORF">METZ01_LOCUS271344</name>
</gene>
<protein>
    <recommendedName>
        <fullName evidence="2">DUF839 domain-containing protein</fullName>
    </recommendedName>
</protein>
<name>A0A382K207_9ZZZZ</name>
<dbReference type="EMBL" id="UINC01077916">
    <property type="protein sequence ID" value="SVC18490.1"/>
    <property type="molecule type" value="Genomic_DNA"/>
</dbReference>